<dbReference type="InterPro" id="IPR017972">
    <property type="entry name" value="Cyt_P450_CS"/>
</dbReference>
<dbReference type="Pfam" id="PF00067">
    <property type="entry name" value="p450"/>
    <property type="match status" value="1"/>
</dbReference>
<evidence type="ECO:0000256" key="7">
    <source>
        <dbReference type="RuleBase" id="RU000461"/>
    </source>
</evidence>
<dbReference type="GO" id="GO:0016705">
    <property type="term" value="F:oxidoreductase activity, acting on paired donors, with incorporation or reduction of molecular oxygen"/>
    <property type="evidence" value="ECO:0007669"/>
    <property type="project" value="InterPro"/>
</dbReference>
<keyword evidence="5 7" id="KW-0408">Iron</keyword>
<dbReference type="PANTHER" id="PTHR46696:SF1">
    <property type="entry name" value="CYTOCHROME P450 YJIB-RELATED"/>
    <property type="match status" value="1"/>
</dbReference>
<keyword evidence="6 7" id="KW-0503">Monooxygenase</keyword>
<dbReference type="PROSITE" id="PS00086">
    <property type="entry name" value="CYTOCHROME_P450"/>
    <property type="match status" value="1"/>
</dbReference>
<dbReference type="PANTHER" id="PTHR46696">
    <property type="entry name" value="P450, PUTATIVE (EUROFUNG)-RELATED"/>
    <property type="match status" value="1"/>
</dbReference>
<dbReference type="InterPro" id="IPR002397">
    <property type="entry name" value="Cyt_P450_B"/>
</dbReference>
<dbReference type="CDD" id="cd11029">
    <property type="entry name" value="CYP107-like"/>
    <property type="match status" value="1"/>
</dbReference>
<gene>
    <name evidence="8" type="ORF">GCM10018785_66190</name>
</gene>
<reference evidence="8" key="1">
    <citation type="journal article" date="2014" name="Int. J. Syst. Evol. Microbiol.">
        <title>Complete genome sequence of Corynebacterium casei LMG S-19264T (=DSM 44701T), isolated from a smear-ripened cheese.</title>
        <authorList>
            <consortium name="US DOE Joint Genome Institute (JGI-PGF)"/>
            <person name="Walter F."/>
            <person name="Albersmeier A."/>
            <person name="Kalinowski J."/>
            <person name="Ruckert C."/>
        </authorList>
    </citation>
    <scope>NUCLEOTIDE SEQUENCE</scope>
    <source>
        <strain evidence="8">JCM 4784</strain>
    </source>
</reference>
<evidence type="ECO:0000313" key="9">
    <source>
        <dbReference type="Proteomes" id="UP000608024"/>
    </source>
</evidence>
<dbReference type="InterPro" id="IPR036396">
    <property type="entry name" value="Cyt_P450_sf"/>
</dbReference>
<dbReference type="EMBL" id="BNBT01000166">
    <property type="protein sequence ID" value="GHE89984.1"/>
    <property type="molecule type" value="Genomic_DNA"/>
</dbReference>
<accession>A0A919A754</accession>
<dbReference type="RefSeq" id="WP_190139851.1">
    <property type="nucleotide sequence ID" value="NZ_BNBT01000166.1"/>
</dbReference>
<organism evidence="8 9">
    <name type="scientific">Streptomyces longispororuber</name>
    <dbReference type="NCBI Taxonomy" id="68230"/>
    <lineage>
        <taxon>Bacteria</taxon>
        <taxon>Bacillati</taxon>
        <taxon>Actinomycetota</taxon>
        <taxon>Actinomycetes</taxon>
        <taxon>Kitasatosporales</taxon>
        <taxon>Streptomycetaceae</taxon>
        <taxon>Streptomyces</taxon>
    </lineage>
</organism>
<evidence type="ECO:0000256" key="2">
    <source>
        <dbReference type="ARBA" id="ARBA00022617"/>
    </source>
</evidence>
<sequence length="410" mass="44725">MELTACPYALDVRGRHHAGQAEWLGRQGPAVPVELPGGVPAWAVVKAEYVKRLLMDPRVSRDPRRHWPAFIEGRITPRWPLYTWVHNENMLTAYGTEHRRLRRLAAGAFTARRTAAMRPRVQRCAGLLLEQLAGAGPGQVVDLRAGYADLLPTRIICELFGVAEEDRDELCARVHTVFDTTAGAQEMAAANERAFEMMAQLVAAKRRRPGDDLTSSLIEVRDRGEQLSEPELLGTLYLLIAAGHDTAATLIVNAAAALLADPAQLAHVRAGRAGWGDVVAETMRLRNPAAYPPLRFAVEDIDLDGVTIRKGDALLVSFAAAGLDTERVGHDAAVFDVLRADRGDELGFGYGVHRCLGAPLAQMEGEIALEGLFERFPDIVLAQPVESLAPVESFIINGYDALPVILHPQP</sequence>
<comment type="caution">
    <text evidence="8">The sequence shown here is derived from an EMBL/GenBank/DDBJ whole genome shotgun (WGS) entry which is preliminary data.</text>
</comment>
<evidence type="ECO:0000256" key="1">
    <source>
        <dbReference type="ARBA" id="ARBA00010617"/>
    </source>
</evidence>
<name>A0A919A754_9ACTN</name>
<protein>
    <submittedName>
        <fullName evidence="8">Cytochrome P450</fullName>
    </submittedName>
</protein>
<dbReference type="GO" id="GO:0004497">
    <property type="term" value="F:monooxygenase activity"/>
    <property type="evidence" value="ECO:0007669"/>
    <property type="project" value="UniProtKB-KW"/>
</dbReference>
<comment type="similarity">
    <text evidence="1 7">Belongs to the cytochrome P450 family.</text>
</comment>
<dbReference type="GO" id="GO:0005506">
    <property type="term" value="F:iron ion binding"/>
    <property type="evidence" value="ECO:0007669"/>
    <property type="project" value="InterPro"/>
</dbReference>
<evidence type="ECO:0000256" key="3">
    <source>
        <dbReference type="ARBA" id="ARBA00022723"/>
    </source>
</evidence>
<dbReference type="GO" id="GO:0020037">
    <property type="term" value="F:heme binding"/>
    <property type="evidence" value="ECO:0007669"/>
    <property type="project" value="InterPro"/>
</dbReference>
<reference evidence="8" key="2">
    <citation type="submission" date="2020-09" db="EMBL/GenBank/DDBJ databases">
        <authorList>
            <person name="Sun Q."/>
            <person name="Ohkuma M."/>
        </authorList>
    </citation>
    <scope>NUCLEOTIDE SEQUENCE</scope>
    <source>
        <strain evidence="8">JCM 4784</strain>
    </source>
</reference>
<dbReference type="Proteomes" id="UP000608024">
    <property type="component" value="Unassembled WGS sequence"/>
</dbReference>
<keyword evidence="4 7" id="KW-0560">Oxidoreductase</keyword>
<keyword evidence="3 7" id="KW-0479">Metal-binding</keyword>
<dbReference type="InterPro" id="IPR001128">
    <property type="entry name" value="Cyt_P450"/>
</dbReference>
<evidence type="ECO:0000256" key="4">
    <source>
        <dbReference type="ARBA" id="ARBA00023002"/>
    </source>
</evidence>
<evidence type="ECO:0000256" key="5">
    <source>
        <dbReference type="ARBA" id="ARBA00023004"/>
    </source>
</evidence>
<dbReference type="AlphaFoldDB" id="A0A919A754"/>
<keyword evidence="9" id="KW-1185">Reference proteome</keyword>
<keyword evidence="2 7" id="KW-0349">Heme</keyword>
<proteinExistence type="inferred from homology"/>
<evidence type="ECO:0000313" key="8">
    <source>
        <dbReference type="EMBL" id="GHE89984.1"/>
    </source>
</evidence>
<dbReference type="FunFam" id="1.10.630.10:FF:000018">
    <property type="entry name" value="Cytochrome P450 monooxygenase"/>
    <property type="match status" value="1"/>
</dbReference>
<dbReference type="Gene3D" id="1.10.630.10">
    <property type="entry name" value="Cytochrome P450"/>
    <property type="match status" value="1"/>
</dbReference>
<dbReference type="PRINTS" id="PR00359">
    <property type="entry name" value="BP450"/>
</dbReference>
<evidence type="ECO:0000256" key="6">
    <source>
        <dbReference type="ARBA" id="ARBA00023033"/>
    </source>
</evidence>
<dbReference type="SUPFAM" id="SSF48264">
    <property type="entry name" value="Cytochrome P450"/>
    <property type="match status" value="1"/>
</dbReference>